<reference evidence="10" key="1">
    <citation type="submission" date="2015-02" db="EMBL/GenBank/DDBJ databases">
        <title>Genome sequencing for Strongylocentrotus purpuratus.</title>
        <authorList>
            <person name="Murali S."/>
            <person name="Liu Y."/>
            <person name="Vee V."/>
            <person name="English A."/>
            <person name="Wang M."/>
            <person name="Skinner E."/>
            <person name="Han Y."/>
            <person name="Muzny D.M."/>
            <person name="Worley K.C."/>
            <person name="Gibbs R.A."/>
        </authorList>
    </citation>
    <scope>NUCLEOTIDE SEQUENCE</scope>
</reference>
<dbReference type="Pfam" id="PF00008">
    <property type="entry name" value="EGF"/>
    <property type="match status" value="1"/>
</dbReference>
<dbReference type="EnsemblMetazoa" id="XM_030979175">
    <property type="protein sequence ID" value="XP_030835035"/>
    <property type="gene ID" value="LOC105439923"/>
</dbReference>
<feature type="disulfide bond" evidence="4">
    <location>
        <begin position="29"/>
        <end position="46"/>
    </location>
</feature>
<feature type="signal peptide" evidence="6">
    <location>
        <begin position="1"/>
        <end position="21"/>
    </location>
</feature>
<dbReference type="InParanoid" id="A0A7M7NDJ4"/>
<dbReference type="Gene3D" id="2.60.120.290">
    <property type="entry name" value="Spermadhesin, CUB domain"/>
    <property type="match status" value="1"/>
</dbReference>
<dbReference type="FunFam" id="2.10.25.10:FF:001277">
    <property type="entry name" value="Notch 3"/>
    <property type="match status" value="1"/>
</dbReference>
<dbReference type="CDD" id="cd00041">
    <property type="entry name" value="CUB"/>
    <property type="match status" value="1"/>
</dbReference>
<dbReference type="InterPro" id="IPR035914">
    <property type="entry name" value="Sperma_CUB_dom_sf"/>
</dbReference>
<dbReference type="RefSeq" id="XP_030835035.1">
    <property type="nucleotide sequence ID" value="XM_030979175.1"/>
</dbReference>
<comment type="caution">
    <text evidence="4">Lacks conserved residue(s) required for the propagation of feature annotation.</text>
</comment>
<dbReference type="OrthoDB" id="5989513at2759"/>
<evidence type="ECO:0000256" key="6">
    <source>
        <dbReference type="SAM" id="SignalP"/>
    </source>
</evidence>
<proteinExistence type="predicted"/>
<feature type="disulfide bond" evidence="4">
    <location>
        <begin position="48"/>
        <end position="57"/>
    </location>
</feature>
<keyword evidence="10" id="KW-1185">Reference proteome</keyword>
<feature type="compositionally biased region" description="Pro residues" evidence="5">
    <location>
        <begin position="448"/>
        <end position="460"/>
    </location>
</feature>
<dbReference type="SUPFAM" id="SSF49854">
    <property type="entry name" value="Spermadhesin, CUB domain"/>
    <property type="match status" value="1"/>
</dbReference>
<feature type="region of interest" description="Disordered" evidence="5">
    <location>
        <begin position="404"/>
        <end position="460"/>
    </location>
</feature>
<feature type="chain" id="PRO_5029627829" evidence="6">
    <location>
        <begin position="22"/>
        <end position="460"/>
    </location>
</feature>
<dbReference type="SUPFAM" id="SSF57196">
    <property type="entry name" value="EGF/Laminin"/>
    <property type="match status" value="1"/>
</dbReference>
<dbReference type="SMART" id="SM00042">
    <property type="entry name" value="CUB"/>
    <property type="match status" value="1"/>
</dbReference>
<dbReference type="InterPro" id="IPR000859">
    <property type="entry name" value="CUB_dom"/>
</dbReference>
<dbReference type="GeneID" id="105439923"/>
<dbReference type="SMART" id="SM00181">
    <property type="entry name" value="EGF"/>
    <property type="match status" value="2"/>
</dbReference>
<evidence type="ECO:0000256" key="3">
    <source>
        <dbReference type="ARBA" id="ARBA00023157"/>
    </source>
</evidence>
<evidence type="ECO:0000256" key="2">
    <source>
        <dbReference type="ARBA" id="ARBA00022737"/>
    </source>
</evidence>
<dbReference type="Proteomes" id="UP000007110">
    <property type="component" value="Unassembled WGS sequence"/>
</dbReference>
<evidence type="ECO:0000256" key="5">
    <source>
        <dbReference type="SAM" id="MobiDB-lite"/>
    </source>
</evidence>
<organism evidence="9 10">
    <name type="scientific">Strongylocentrotus purpuratus</name>
    <name type="common">Purple sea urchin</name>
    <dbReference type="NCBI Taxonomy" id="7668"/>
    <lineage>
        <taxon>Eukaryota</taxon>
        <taxon>Metazoa</taxon>
        <taxon>Echinodermata</taxon>
        <taxon>Eleutherozoa</taxon>
        <taxon>Echinozoa</taxon>
        <taxon>Echinoidea</taxon>
        <taxon>Euechinoidea</taxon>
        <taxon>Echinacea</taxon>
        <taxon>Camarodonta</taxon>
        <taxon>Echinidea</taxon>
        <taxon>Strongylocentrotidae</taxon>
        <taxon>Strongylocentrotus</taxon>
    </lineage>
</organism>
<evidence type="ECO:0000313" key="9">
    <source>
        <dbReference type="EnsemblMetazoa" id="XP_030835035"/>
    </source>
</evidence>
<feature type="domain" description="CUB" evidence="7">
    <location>
        <begin position="74"/>
        <end position="185"/>
    </location>
</feature>
<keyword evidence="1 4" id="KW-0245">EGF-like domain</keyword>
<protein>
    <submittedName>
        <fullName evidence="9">Uncharacterized protein</fullName>
    </submittedName>
</protein>
<dbReference type="AlphaFoldDB" id="A0A7M7NDJ4"/>
<evidence type="ECO:0000259" key="7">
    <source>
        <dbReference type="PROSITE" id="PS01180"/>
    </source>
</evidence>
<evidence type="ECO:0000313" key="10">
    <source>
        <dbReference type="Proteomes" id="UP000007110"/>
    </source>
</evidence>
<dbReference type="Pfam" id="PF00431">
    <property type="entry name" value="CUB"/>
    <property type="match status" value="1"/>
</dbReference>
<dbReference type="PROSITE" id="PS50026">
    <property type="entry name" value="EGF_3"/>
    <property type="match status" value="2"/>
</dbReference>
<dbReference type="CDD" id="cd00054">
    <property type="entry name" value="EGF_CA"/>
    <property type="match status" value="1"/>
</dbReference>
<name>A0A7M7NDJ4_STRPU</name>
<dbReference type="PANTHER" id="PTHR24049">
    <property type="entry name" value="CRUMBS FAMILY MEMBER"/>
    <property type="match status" value="1"/>
</dbReference>
<dbReference type="KEGG" id="spu:105439923"/>
<keyword evidence="6" id="KW-0732">Signal</keyword>
<evidence type="ECO:0000256" key="4">
    <source>
        <dbReference type="PROSITE-ProRule" id="PRU00076"/>
    </source>
</evidence>
<dbReference type="InterPro" id="IPR000742">
    <property type="entry name" value="EGF"/>
</dbReference>
<dbReference type="PROSITE" id="PS51257">
    <property type="entry name" value="PROKAR_LIPOPROTEIN"/>
    <property type="match status" value="1"/>
</dbReference>
<dbReference type="PANTHER" id="PTHR24049:SF35">
    <property type="entry name" value="EGF-LIKE DOMAIN-CONTAINING PROTEIN"/>
    <property type="match status" value="1"/>
</dbReference>
<feature type="domain" description="EGF-like" evidence="8">
    <location>
        <begin position="185"/>
        <end position="222"/>
    </location>
</feature>
<keyword evidence="3 4" id="KW-1015">Disulfide bond</keyword>
<dbReference type="PROSITE" id="PS00022">
    <property type="entry name" value="EGF_1"/>
    <property type="match status" value="1"/>
</dbReference>
<evidence type="ECO:0000256" key="1">
    <source>
        <dbReference type="ARBA" id="ARBA00022536"/>
    </source>
</evidence>
<feature type="compositionally biased region" description="Basic residues" evidence="5">
    <location>
        <begin position="405"/>
        <end position="416"/>
    </location>
</feature>
<dbReference type="Gene3D" id="2.10.25.10">
    <property type="entry name" value="Laminin"/>
    <property type="match status" value="1"/>
</dbReference>
<keyword evidence="2" id="KW-0677">Repeat</keyword>
<dbReference type="FunFam" id="2.60.120.290:FF:000056">
    <property type="entry name" value="C-type LECtin"/>
    <property type="match status" value="1"/>
</dbReference>
<sequence length="460" mass="49980">MEHKGPFILIVILSCFTVIKAEGCSINPCQNGGTCELAILEPGYICLCSLQWIGRNCDFNVDSIPTPGPSPVTCSWTYTGTTGLLTSPNWPDRAGINELCIYSIRIPAATTIFIHLNSFMSEIYKDDLFYTTGPDFDISDPSNFGFNGNETRLGTYSFDTNQMTFGWKSDHTIESKGFNITYSIDSNPCINEPCRNGATCLPSGISYTCQICSVQDGEEFCERGVEVTGTSISITSGNPIVERRNQHQVTFDLNIGTNPEGGSVIGNNLWAVSFYYSTSDISGNGVSSPSSSVVLTPFQSRTGIVSPGVPTTLEELSGTLNLTLAVCRDVQYVCAILSRNPSSDPPFFISPAPGSDESVMRSCVPVKCRGNAIKARNPSPVGNESPVRNRRDVSNLWYMVAGRVSSKRSNSRRPRHNQSDELNVPNDPMRGVDTGRDNRGQESMSMPDRPPPPAPGRPGL</sequence>
<accession>A0A7M7NDJ4</accession>
<feature type="domain" description="EGF-like" evidence="8">
    <location>
        <begin position="20"/>
        <end position="58"/>
    </location>
</feature>
<feature type="disulfide bond" evidence="4">
    <location>
        <begin position="212"/>
        <end position="221"/>
    </location>
</feature>
<dbReference type="PROSITE" id="PS01180">
    <property type="entry name" value="CUB"/>
    <property type="match status" value="1"/>
</dbReference>
<evidence type="ECO:0000259" key="8">
    <source>
        <dbReference type="PROSITE" id="PS50026"/>
    </source>
</evidence>
<dbReference type="InterPro" id="IPR051022">
    <property type="entry name" value="Notch_Cell-Fate_Det"/>
</dbReference>
<reference evidence="9" key="2">
    <citation type="submission" date="2021-01" db="UniProtKB">
        <authorList>
            <consortium name="EnsemblMetazoa"/>
        </authorList>
    </citation>
    <scope>IDENTIFICATION</scope>
</reference>